<proteinExistence type="inferred from homology"/>
<dbReference type="HAMAP" id="MF_01235">
    <property type="entry name" value="ManNAc6P_epimer"/>
    <property type="match status" value="1"/>
</dbReference>
<evidence type="ECO:0000256" key="7">
    <source>
        <dbReference type="ARBA" id="ARBA00053450"/>
    </source>
</evidence>
<evidence type="ECO:0000256" key="6">
    <source>
        <dbReference type="ARBA" id="ARBA00050815"/>
    </source>
</evidence>
<dbReference type="UniPathway" id="UPA00629">
    <property type="reaction ID" value="UER00682"/>
</dbReference>
<organism evidence="12 13">
    <name type="scientific">Alloyangia pacifica</name>
    <dbReference type="NCBI Taxonomy" id="311180"/>
    <lineage>
        <taxon>Bacteria</taxon>
        <taxon>Pseudomonadati</taxon>
        <taxon>Pseudomonadota</taxon>
        <taxon>Alphaproteobacteria</taxon>
        <taxon>Rhodobacterales</taxon>
        <taxon>Roseobacteraceae</taxon>
        <taxon>Alloyangia</taxon>
    </lineage>
</organism>
<evidence type="ECO:0000256" key="10">
    <source>
        <dbReference type="ARBA" id="ARBA00061385"/>
    </source>
</evidence>
<evidence type="ECO:0000256" key="2">
    <source>
        <dbReference type="ARBA" id="ARBA00002147"/>
    </source>
</evidence>
<dbReference type="GO" id="GO:0009384">
    <property type="term" value="F:N-acylmannosamine kinase activity"/>
    <property type="evidence" value="ECO:0007669"/>
    <property type="project" value="UniProtKB-EC"/>
</dbReference>
<evidence type="ECO:0000256" key="5">
    <source>
        <dbReference type="ARBA" id="ARBA00023277"/>
    </source>
</evidence>
<comment type="pathway">
    <text evidence="8">Amino-sugar metabolism; N-acetylneuraminate degradation; D-fructose 6-phosphate from N-acetylneuraminate: step 2/5.</text>
</comment>
<keyword evidence="13" id="KW-1185">Reference proteome</keyword>
<evidence type="ECO:0000313" key="13">
    <source>
        <dbReference type="Proteomes" id="UP000199392"/>
    </source>
</evidence>
<protein>
    <recommendedName>
        <fullName evidence="11">Putative N-acetylmannosamine-6-phosphate 2-epimerase</fullName>
        <ecNumber evidence="11">5.1.3.9</ecNumber>
    </recommendedName>
    <alternativeName>
        <fullName evidence="11">ManNAc-6-P epimerase</fullName>
    </alternativeName>
</protein>
<name>A0A1I6VGW1_9RHOB</name>
<accession>A0A1I6VGW1</accession>
<evidence type="ECO:0000256" key="8">
    <source>
        <dbReference type="ARBA" id="ARBA00060606"/>
    </source>
</evidence>
<dbReference type="Pfam" id="PF04131">
    <property type="entry name" value="NanE"/>
    <property type="match status" value="1"/>
</dbReference>
<dbReference type="STRING" id="311180.SAMN04488050_11162"/>
<comment type="similarity">
    <text evidence="11">Belongs to the NanE family.</text>
</comment>
<comment type="pathway">
    <text evidence="3 11">Amino-sugar metabolism; N-acetylneuraminate degradation; D-fructose 6-phosphate from N-acetylneuraminate: step 3/5.</text>
</comment>
<evidence type="ECO:0000256" key="11">
    <source>
        <dbReference type="HAMAP-Rule" id="MF_01235"/>
    </source>
</evidence>
<evidence type="ECO:0000256" key="1">
    <source>
        <dbReference type="ARBA" id="ARBA00000056"/>
    </source>
</evidence>
<comment type="catalytic activity">
    <reaction evidence="1 11">
        <text>an N-acyl-D-glucosamine 6-phosphate = an N-acyl-D-mannosamine 6-phosphate</text>
        <dbReference type="Rhea" id="RHEA:23932"/>
        <dbReference type="ChEBI" id="CHEBI:57599"/>
        <dbReference type="ChEBI" id="CHEBI:57666"/>
        <dbReference type="EC" id="5.1.3.9"/>
    </reaction>
</comment>
<evidence type="ECO:0000313" key="12">
    <source>
        <dbReference type="EMBL" id="SFT12895.1"/>
    </source>
</evidence>
<dbReference type="EC" id="5.1.3.9" evidence="11"/>
<evidence type="ECO:0000256" key="4">
    <source>
        <dbReference type="ARBA" id="ARBA00023235"/>
    </source>
</evidence>
<dbReference type="InterPro" id="IPR011060">
    <property type="entry name" value="RibuloseP-bd_barrel"/>
</dbReference>
<dbReference type="InterPro" id="IPR007260">
    <property type="entry name" value="NanE"/>
</dbReference>
<comment type="function">
    <text evidence="2 11">Converts N-acetylmannosamine-6-phosphate (ManNAc-6-P) to N-acetylglucosamine-6-phosphate (GlcNAc-6-P).</text>
</comment>
<dbReference type="FunFam" id="3.20.20.70:FF:000035">
    <property type="entry name" value="Putative N-acetylmannosamine-6-phosphate 2-epimerase"/>
    <property type="match status" value="1"/>
</dbReference>
<dbReference type="GO" id="GO:0047465">
    <property type="term" value="F:N-acylglucosamine-6-phosphate 2-epimerase activity"/>
    <property type="evidence" value="ECO:0007669"/>
    <property type="project" value="UniProtKB-EC"/>
</dbReference>
<reference evidence="13" key="1">
    <citation type="submission" date="2016-10" db="EMBL/GenBank/DDBJ databases">
        <authorList>
            <person name="Varghese N."/>
            <person name="Submissions S."/>
        </authorList>
    </citation>
    <scope>NUCLEOTIDE SEQUENCE [LARGE SCALE GENOMIC DNA]</scope>
    <source>
        <strain evidence="13">DSM 26894</strain>
    </source>
</reference>
<dbReference type="AlphaFoldDB" id="A0A1I6VGW1"/>
<dbReference type="PANTHER" id="PTHR36204:SF1">
    <property type="entry name" value="N-ACETYLMANNOSAMINE-6-PHOSPHATE 2-EPIMERASE-RELATED"/>
    <property type="match status" value="1"/>
</dbReference>
<evidence type="ECO:0000256" key="3">
    <source>
        <dbReference type="ARBA" id="ARBA00005081"/>
    </source>
</evidence>
<dbReference type="OrthoDB" id="9810372at2"/>
<dbReference type="CDD" id="cd04729">
    <property type="entry name" value="NanE"/>
    <property type="match status" value="1"/>
</dbReference>
<evidence type="ECO:0000256" key="9">
    <source>
        <dbReference type="ARBA" id="ARBA00061354"/>
    </source>
</evidence>
<dbReference type="GO" id="GO:0019262">
    <property type="term" value="P:N-acetylneuraminate catabolic process"/>
    <property type="evidence" value="ECO:0007669"/>
    <property type="project" value="UniProtKB-UniRule"/>
</dbReference>
<comment type="function">
    <text evidence="7">Catalyzes the phosphorylation of N-acetylmannosamine (ManNAc) to ManNAc-6-P.</text>
</comment>
<dbReference type="GO" id="GO:0005829">
    <property type="term" value="C:cytosol"/>
    <property type="evidence" value="ECO:0007669"/>
    <property type="project" value="TreeGrafter"/>
</dbReference>
<comment type="similarity">
    <text evidence="9">In the N-terminal section; belongs to the NanE family.</text>
</comment>
<dbReference type="NCBIfam" id="NF002231">
    <property type="entry name" value="PRK01130.1"/>
    <property type="match status" value="1"/>
</dbReference>
<comment type="similarity">
    <text evidence="10">In the C-terminal section; belongs to the ROK (NagC/XylR) family. NanK subfamily.</text>
</comment>
<dbReference type="Gene3D" id="3.20.20.70">
    <property type="entry name" value="Aldolase class I"/>
    <property type="match status" value="1"/>
</dbReference>
<dbReference type="PANTHER" id="PTHR36204">
    <property type="entry name" value="N-ACETYLMANNOSAMINE-6-PHOSPHATE 2-EPIMERASE-RELATED"/>
    <property type="match status" value="1"/>
</dbReference>
<dbReference type="GO" id="GO:0006053">
    <property type="term" value="P:N-acetylmannosamine catabolic process"/>
    <property type="evidence" value="ECO:0007669"/>
    <property type="project" value="TreeGrafter"/>
</dbReference>
<dbReference type="InterPro" id="IPR013785">
    <property type="entry name" value="Aldolase_TIM"/>
</dbReference>
<comment type="catalytic activity">
    <reaction evidence="6">
        <text>an N-acyl-D-mannosamine + ATP = an N-acyl-D-mannosamine 6-phosphate + ADP + H(+)</text>
        <dbReference type="Rhea" id="RHEA:23832"/>
        <dbReference type="ChEBI" id="CHEBI:15378"/>
        <dbReference type="ChEBI" id="CHEBI:16062"/>
        <dbReference type="ChEBI" id="CHEBI:30616"/>
        <dbReference type="ChEBI" id="CHEBI:57666"/>
        <dbReference type="ChEBI" id="CHEBI:456216"/>
        <dbReference type="EC" id="2.7.1.60"/>
    </reaction>
</comment>
<dbReference type="SUPFAM" id="SSF51366">
    <property type="entry name" value="Ribulose-phoshate binding barrel"/>
    <property type="match status" value="1"/>
</dbReference>
<sequence>MTTALPKYLRGGLIASCQPVDGGAMDDASIVAAMARAAVDGGARGLRIEGLANLRAARARTDAPIVGILKRDLPDSPVRITPFLSDVTDLIAAGADIIAVDATARPRPQPVAELLQTIHDGGALAMADCSSLEEARTAADMGFDLIASTLSGYTGGPVPEAPDLALVREMARLGPMVVAEGRYNTPQAAAEALRAGAGCVTVGSALTRLEVVTGWFADALNGVAR</sequence>
<keyword evidence="4 11" id="KW-0413">Isomerase</keyword>
<keyword evidence="5 11" id="KW-0119">Carbohydrate metabolism</keyword>
<dbReference type="EMBL" id="FOZW01000011">
    <property type="protein sequence ID" value="SFT12895.1"/>
    <property type="molecule type" value="Genomic_DNA"/>
</dbReference>
<gene>
    <name evidence="11" type="primary">nanE</name>
    <name evidence="12" type="ORF">SAMN04488050_11162</name>
</gene>
<dbReference type="Proteomes" id="UP000199392">
    <property type="component" value="Unassembled WGS sequence"/>
</dbReference>